<dbReference type="Proteomes" id="UP000310458">
    <property type="component" value="Unassembled WGS sequence"/>
</dbReference>
<feature type="region of interest" description="Disordered" evidence="1">
    <location>
        <begin position="90"/>
        <end position="112"/>
    </location>
</feature>
<protein>
    <submittedName>
        <fullName evidence="2">Helix-turn-helix domain-containing protein</fullName>
    </submittedName>
</protein>
<evidence type="ECO:0000313" key="3">
    <source>
        <dbReference type="Proteomes" id="UP000310458"/>
    </source>
</evidence>
<comment type="caution">
    <text evidence="2">The sequence shown here is derived from an EMBL/GenBank/DDBJ whole genome shotgun (WGS) entry which is preliminary data.</text>
</comment>
<feature type="compositionally biased region" description="Basic residues" evidence="1">
    <location>
        <begin position="92"/>
        <end position="101"/>
    </location>
</feature>
<evidence type="ECO:0000313" key="2">
    <source>
        <dbReference type="EMBL" id="TLP95188.1"/>
    </source>
</evidence>
<name>A0A5R9B9A4_9MICC</name>
<evidence type="ECO:0000256" key="1">
    <source>
        <dbReference type="SAM" id="MobiDB-lite"/>
    </source>
</evidence>
<proteinExistence type="predicted"/>
<gene>
    <name evidence="2" type="ORF">FEF26_10470</name>
</gene>
<dbReference type="RefSeq" id="WP_138253487.1">
    <property type="nucleotide sequence ID" value="NZ_VAVZ01000028.1"/>
</dbReference>
<dbReference type="OrthoDB" id="4868674at2"/>
<organism evidence="2 3">
    <name type="scientific">Nesterenkonia salmonea</name>
    <dbReference type="NCBI Taxonomy" id="1804987"/>
    <lineage>
        <taxon>Bacteria</taxon>
        <taxon>Bacillati</taxon>
        <taxon>Actinomycetota</taxon>
        <taxon>Actinomycetes</taxon>
        <taxon>Micrococcales</taxon>
        <taxon>Micrococcaceae</taxon>
        <taxon>Nesterenkonia</taxon>
    </lineage>
</organism>
<sequence length="112" mass="12086">MSASIRAEVLEGYGAGTPVRVLARRFGVHRSTVREIARRAGVQPQRMAPTEEAQAEAARLYTEGLTLAQVSKRLGISDESVRAAVLASGGAIRRRGRRPGRARHEPASNLRG</sequence>
<dbReference type="Gene3D" id="1.10.10.60">
    <property type="entry name" value="Homeodomain-like"/>
    <property type="match status" value="2"/>
</dbReference>
<accession>A0A5R9B9A4</accession>
<dbReference type="AlphaFoldDB" id="A0A5R9B9A4"/>
<dbReference type="EMBL" id="VAVZ01000028">
    <property type="protein sequence ID" value="TLP95188.1"/>
    <property type="molecule type" value="Genomic_DNA"/>
</dbReference>
<reference evidence="2 3" key="1">
    <citation type="submission" date="2019-05" db="EMBL/GenBank/DDBJ databases">
        <title>Nesterenkonia sp. GY074 isolated from the Southern Atlantic Ocean.</title>
        <authorList>
            <person name="Zhang G."/>
        </authorList>
    </citation>
    <scope>NUCLEOTIDE SEQUENCE [LARGE SCALE GENOMIC DNA]</scope>
    <source>
        <strain evidence="2 3">GY074</strain>
    </source>
</reference>
<keyword evidence="3" id="KW-1185">Reference proteome</keyword>